<name>A0A1Y6A379_9BACI</name>
<dbReference type="KEGG" id="bmob:MLA2C4_06725"/>
<sequence length="362" mass="43078">MIDTMYITWELTKREYDAAVNALDLFLRSNSLSPIHKKKGSDNNALITYGLAKYGLKEIRLRNNKRYGYRAIEILLRPKLLVDEGNYNDVTHLHEFVIVRHRFNCILRNKIGLDAPDLFYWKVKRIDDAIDLKVDELLLSKYMFLFKKGNLLNYMCNSNALQYFDAENNVYIIGKNFRINWYDRYITQCSKQKKTKKQYNNLEELRGKFRLEIQTRDVRGYIKTKDHSVLSFLDIKRTQQRIMYFYDLIVGGGTYYTYDQGMEIINKVSCQIQRVALRKCYKLINQEGSIWRARMKYIEMQPDAKKAADWFSKRLNQIRNLEINPVALPSEWGISKLTNLREDILNYFKDYQETQSSIIVDD</sequence>
<evidence type="ECO:0000313" key="1">
    <source>
        <dbReference type="EMBL" id="SME23476.1"/>
    </source>
</evidence>
<dbReference type="EMBL" id="FWZD01000058">
    <property type="protein sequence ID" value="SME23476.1"/>
    <property type="molecule type" value="Genomic_DNA"/>
</dbReference>
<proteinExistence type="predicted"/>
<dbReference type="RefSeq" id="WP_074585658.1">
    <property type="nucleotide sequence ID" value="NZ_FWZD01000058.1"/>
</dbReference>
<organism evidence="1 2">
    <name type="scientific">Bacillus mobilis</name>
    <dbReference type="NCBI Taxonomy" id="2026190"/>
    <lineage>
        <taxon>Bacteria</taxon>
        <taxon>Bacillati</taxon>
        <taxon>Bacillota</taxon>
        <taxon>Bacilli</taxon>
        <taxon>Bacillales</taxon>
        <taxon>Bacillaceae</taxon>
        <taxon>Bacillus</taxon>
        <taxon>Bacillus cereus group</taxon>
    </lineage>
</organism>
<evidence type="ECO:0008006" key="3">
    <source>
        <dbReference type="Google" id="ProtNLM"/>
    </source>
</evidence>
<dbReference type="Proteomes" id="UP000194439">
    <property type="component" value="Unassembled WGS sequence"/>
</dbReference>
<accession>A0A386UZ68</accession>
<evidence type="ECO:0000313" key="2">
    <source>
        <dbReference type="Proteomes" id="UP000194439"/>
    </source>
</evidence>
<reference evidence="2" key="1">
    <citation type="submission" date="2017-04" db="EMBL/GenBank/DDBJ databases">
        <authorList>
            <person name="Criscuolo A."/>
        </authorList>
    </citation>
    <scope>NUCLEOTIDE SEQUENCE [LARGE SCALE GENOMIC DNA]</scope>
</reference>
<dbReference type="AlphaFoldDB" id="A0A1Y6A379"/>
<accession>A0A1Y6A379</accession>
<protein>
    <recommendedName>
        <fullName evidence="3">Replication-associated protein G2P N-terminal domain-containing protein</fullName>
    </recommendedName>
</protein>
<gene>
    <name evidence="1" type="ORF">BACERE00185_03579</name>
</gene>